<dbReference type="EMBL" id="JANJQO010000244">
    <property type="protein sequence ID" value="KAJ2979885.1"/>
    <property type="molecule type" value="Genomic_DNA"/>
</dbReference>
<reference evidence="1" key="1">
    <citation type="submission" date="2022-08" db="EMBL/GenBank/DDBJ databases">
        <title>Genome Sequence of Lecanicillium fungicola.</title>
        <authorList>
            <person name="Buettner E."/>
        </authorList>
    </citation>
    <scope>NUCLEOTIDE SEQUENCE</scope>
    <source>
        <strain evidence="1">Babe33</strain>
    </source>
</reference>
<gene>
    <name evidence="1" type="ORF">NQ176_g2974</name>
</gene>
<evidence type="ECO:0000313" key="1">
    <source>
        <dbReference type="EMBL" id="KAJ2979885.1"/>
    </source>
</evidence>
<evidence type="ECO:0000313" key="2">
    <source>
        <dbReference type="Proteomes" id="UP001143910"/>
    </source>
</evidence>
<proteinExistence type="predicted"/>
<name>A0ACC1NLQ9_9HYPO</name>
<dbReference type="Proteomes" id="UP001143910">
    <property type="component" value="Unassembled WGS sequence"/>
</dbReference>
<organism evidence="1 2">
    <name type="scientific">Zarea fungicola</name>
    <dbReference type="NCBI Taxonomy" id="93591"/>
    <lineage>
        <taxon>Eukaryota</taxon>
        <taxon>Fungi</taxon>
        <taxon>Dikarya</taxon>
        <taxon>Ascomycota</taxon>
        <taxon>Pezizomycotina</taxon>
        <taxon>Sordariomycetes</taxon>
        <taxon>Hypocreomycetidae</taxon>
        <taxon>Hypocreales</taxon>
        <taxon>Cordycipitaceae</taxon>
        <taxon>Zarea</taxon>
    </lineage>
</organism>
<keyword evidence="2" id="KW-1185">Reference proteome</keyword>
<accession>A0ACC1NLQ9</accession>
<protein>
    <submittedName>
        <fullName evidence="1">Uncharacterized protein</fullName>
    </submittedName>
</protein>
<comment type="caution">
    <text evidence="1">The sequence shown here is derived from an EMBL/GenBank/DDBJ whole genome shotgun (WGS) entry which is preliminary data.</text>
</comment>
<sequence>MASITLQDGNGKSITVDTRLFINNEFVPSVSGSTWVSENPSSGEALATVSAAQIEDVELAFQSAKKAFHGSWRTTEPATRGNLLRRLADLIERDTEEFIVLEGVDAGVLRGDSSFLHLPNSIATLRYFAGWSDKISGHSMKTTLGFAYTQREPFGVCAAITPWNAPLMIMTWKLAPAIAAGNTLIIKTPEAAPLVGQKLAALVLEAGFPPGVVNIICGEGSVAGKALSEHHGIRKISFTGSTAVGRQIMKASASSNLKKVSLELGGKGPSIVFGDADLNNALFWTTLGFTAHNGQICVAGSRIYVQDSIYEEFLAKFSEKLAGTAVHGSPLDEKTTKGPLINNAQYTRVLGHISKAKQEGLRLLFGGESLDSKGYFIANTAFADVPENASLMREEVFGPVAAISKFHSEEEVIEKANALEYGLSAAVFTNDISRGYRVSSAIESGQVMINSWGTLDVNVPFGGIKESGFGREFGEAALDDWTFTKAVKLNVLKN</sequence>